<dbReference type="PANTHER" id="PTHR43424:SF1">
    <property type="entry name" value="LOCUS PUTATIVE PROTEIN 1-RELATED"/>
    <property type="match status" value="1"/>
</dbReference>
<evidence type="ECO:0000313" key="8">
    <source>
        <dbReference type="Proteomes" id="UP000284095"/>
    </source>
</evidence>
<keyword evidence="8" id="KW-1185">Reference proteome</keyword>
<comment type="caution">
    <text evidence="7">The sequence shown here is derived from an EMBL/GenBank/DDBJ whole genome shotgun (WGS) entry which is preliminary data.</text>
</comment>
<evidence type="ECO:0000313" key="9">
    <source>
        <dbReference type="Proteomes" id="UP000284112"/>
    </source>
</evidence>
<protein>
    <submittedName>
        <fullName evidence="7">Flippase</fullName>
    </submittedName>
</protein>
<evidence type="ECO:0000313" key="6">
    <source>
        <dbReference type="EMBL" id="RHG06077.1"/>
    </source>
</evidence>
<dbReference type="EMBL" id="QRHW01000022">
    <property type="protein sequence ID" value="RHG06077.1"/>
    <property type="molecule type" value="Genomic_DNA"/>
</dbReference>
<feature type="transmembrane region" description="Helical" evidence="5">
    <location>
        <begin position="382"/>
        <end position="403"/>
    </location>
</feature>
<name>A0A414T1I0_9FIRM</name>
<dbReference type="RefSeq" id="WP_118224304.1">
    <property type="nucleotide sequence ID" value="NZ_QRHW01000022.1"/>
</dbReference>
<dbReference type="AlphaFoldDB" id="A0A414T1I0"/>
<feature type="transmembrane region" description="Helical" evidence="5">
    <location>
        <begin position="212"/>
        <end position="228"/>
    </location>
</feature>
<feature type="transmembrane region" description="Helical" evidence="5">
    <location>
        <begin position="169"/>
        <end position="191"/>
    </location>
</feature>
<dbReference type="GO" id="GO:0016020">
    <property type="term" value="C:membrane"/>
    <property type="evidence" value="ECO:0007669"/>
    <property type="project" value="UniProtKB-SubCell"/>
</dbReference>
<feature type="transmembrane region" description="Helical" evidence="5">
    <location>
        <begin position="116"/>
        <end position="138"/>
    </location>
</feature>
<reference evidence="8 9" key="1">
    <citation type="submission" date="2018-08" db="EMBL/GenBank/DDBJ databases">
        <title>A genome reference for cultivated species of the human gut microbiota.</title>
        <authorList>
            <person name="Zou Y."/>
            <person name="Xue W."/>
            <person name="Luo G."/>
        </authorList>
    </citation>
    <scope>NUCLEOTIDE SEQUENCE [LARGE SCALE GENOMIC DNA]</scope>
    <source>
        <strain evidence="7 8">AM22-22</strain>
        <strain evidence="6 9">AM23-13</strain>
    </source>
</reference>
<evidence type="ECO:0000256" key="4">
    <source>
        <dbReference type="ARBA" id="ARBA00023136"/>
    </source>
</evidence>
<keyword evidence="3 5" id="KW-1133">Transmembrane helix</keyword>
<gene>
    <name evidence="7" type="ORF">DW265_02620</name>
    <name evidence="6" type="ORF">DW641_11545</name>
</gene>
<dbReference type="InterPro" id="IPR052556">
    <property type="entry name" value="PolySynth_Transporter"/>
</dbReference>
<feature type="transmembrane region" description="Helical" evidence="5">
    <location>
        <begin position="145"/>
        <end position="163"/>
    </location>
</feature>
<feature type="transmembrane region" description="Helical" evidence="5">
    <location>
        <begin position="289"/>
        <end position="308"/>
    </location>
</feature>
<keyword evidence="2 5" id="KW-0812">Transmembrane</keyword>
<feature type="transmembrane region" description="Helical" evidence="5">
    <location>
        <begin position="87"/>
        <end position="110"/>
    </location>
</feature>
<comment type="subcellular location">
    <subcellularLocation>
        <location evidence="1">Membrane</location>
        <topology evidence="1">Multi-pass membrane protein</topology>
    </subcellularLocation>
</comment>
<accession>A0A414T1I0</accession>
<feature type="transmembrane region" description="Helical" evidence="5">
    <location>
        <begin position="415"/>
        <end position="433"/>
    </location>
</feature>
<evidence type="ECO:0000256" key="3">
    <source>
        <dbReference type="ARBA" id="ARBA00022989"/>
    </source>
</evidence>
<evidence type="ECO:0000256" key="5">
    <source>
        <dbReference type="SAM" id="Phobius"/>
    </source>
</evidence>
<dbReference type="Proteomes" id="UP000284112">
    <property type="component" value="Unassembled WGS sequence"/>
</dbReference>
<feature type="transmembrane region" description="Helical" evidence="5">
    <location>
        <begin position="356"/>
        <end position="376"/>
    </location>
</feature>
<dbReference type="Pfam" id="PF01943">
    <property type="entry name" value="Polysacc_synt"/>
    <property type="match status" value="1"/>
</dbReference>
<evidence type="ECO:0000256" key="1">
    <source>
        <dbReference type="ARBA" id="ARBA00004141"/>
    </source>
</evidence>
<evidence type="ECO:0000256" key="2">
    <source>
        <dbReference type="ARBA" id="ARBA00022692"/>
    </source>
</evidence>
<proteinExistence type="predicted"/>
<feature type="transmembrane region" description="Helical" evidence="5">
    <location>
        <begin position="439"/>
        <end position="464"/>
    </location>
</feature>
<feature type="transmembrane region" description="Helical" evidence="5">
    <location>
        <begin position="44"/>
        <end position="66"/>
    </location>
</feature>
<organism evidence="7 8">
    <name type="scientific">Dorea longicatena</name>
    <dbReference type="NCBI Taxonomy" id="88431"/>
    <lineage>
        <taxon>Bacteria</taxon>
        <taxon>Bacillati</taxon>
        <taxon>Bacillota</taxon>
        <taxon>Clostridia</taxon>
        <taxon>Lachnospirales</taxon>
        <taxon>Lachnospiraceae</taxon>
        <taxon>Dorea</taxon>
    </lineage>
</organism>
<feature type="transmembrane region" description="Helical" evidence="5">
    <location>
        <begin position="314"/>
        <end position="336"/>
    </location>
</feature>
<sequence length="489" mass="55587">MAQNGKLKKNLLYNISYQILVIILPLITAPYVSRVLGSHNVGVYSYTQAFANYFYLFTMLGVNNYGNRTIAAVRDDQYKLSKTFWEIFSFQFLLGLIISFGYFIYCLYFIRTDKIIYLMQFFYVVSGVFDVNWLCFGLEKFKFTTMRSTIIRIGMAVSTFVFVKDQNDLAIYTFILAGGNLLAVLAIWPFIKKHVDFVRPTIKGILVHLKPNLLLFWPVIAVSLYNIMDKLMLGAMSTKEEVGFYTYAERITQIPNTLILALDSVIMPRMSNLLAKKDSDTAVFLMDNVMMFAMLMAAAMSFGLAAVGPTFAPWFYGAEFSRCGLFIVMLSPIIIFKGWAGALRTQYIIPAKKDRIYIISLTSGAIINLIINFILIPKIEGIGAVIGTIVAELTVCSIQFFMVRKEVHVTEYIKNGISFCLIGFVMYIVISNIRNVFDIPLVIMGVQVILGSIIYMLLAVLYMIKIKKNPTLVNEVLKLLHIKKKFEMK</sequence>
<evidence type="ECO:0000313" key="7">
    <source>
        <dbReference type="EMBL" id="RHG28052.1"/>
    </source>
</evidence>
<dbReference type="InterPro" id="IPR002797">
    <property type="entry name" value="Polysacc_synth"/>
</dbReference>
<feature type="transmembrane region" description="Helical" evidence="5">
    <location>
        <begin position="12"/>
        <end position="32"/>
    </location>
</feature>
<dbReference type="PANTHER" id="PTHR43424">
    <property type="entry name" value="LOCUS PUTATIVE PROTEIN 1-RELATED"/>
    <property type="match status" value="1"/>
</dbReference>
<dbReference type="Proteomes" id="UP000284095">
    <property type="component" value="Unassembled WGS sequence"/>
</dbReference>
<keyword evidence="4 5" id="KW-0472">Membrane</keyword>
<dbReference type="EMBL" id="QRIC01000003">
    <property type="protein sequence ID" value="RHG28052.1"/>
    <property type="molecule type" value="Genomic_DNA"/>
</dbReference>